<feature type="domain" description="N-acetyltransferase" evidence="1">
    <location>
        <begin position="202"/>
        <end position="334"/>
    </location>
</feature>
<protein>
    <submittedName>
        <fullName evidence="3">Acetyltransferase (GNAT) family protein</fullName>
    </submittedName>
    <submittedName>
        <fullName evidence="2">GNAT family N-acetyltransferase</fullName>
    </submittedName>
</protein>
<reference evidence="2 5" key="2">
    <citation type="submission" date="2020-10" db="EMBL/GenBank/DDBJ databases">
        <title>Janibacter indicus TT2 genome sequence.</title>
        <authorList>
            <person name="Lee K."/>
            <person name="Ganzorig M."/>
        </authorList>
    </citation>
    <scope>NUCLEOTIDE SEQUENCE [LARGE SCALE GENOMIC DNA]</scope>
    <source>
        <strain evidence="2 5">TT2</strain>
    </source>
</reference>
<dbReference type="InterPro" id="IPR056934">
    <property type="entry name" value="SH3_Rv0428c"/>
</dbReference>
<reference evidence="3 4" key="1">
    <citation type="submission" date="2017-04" db="EMBL/GenBank/DDBJ databases">
        <authorList>
            <person name="Afonso C.L."/>
            <person name="Miller P.J."/>
            <person name="Scott M.A."/>
            <person name="Spackman E."/>
            <person name="Goraichik I."/>
            <person name="Dimitrov K.M."/>
            <person name="Suarez D.L."/>
            <person name="Swayne D.E."/>
        </authorList>
    </citation>
    <scope>NUCLEOTIDE SEQUENCE [LARGE SCALE GENOMIC DNA]</scope>
    <source>
        <strain evidence="3 4">CGMCC 1.12511</strain>
    </source>
</reference>
<dbReference type="GO" id="GO:0016747">
    <property type="term" value="F:acyltransferase activity, transferring groups other than amino-acyl groups"/>
    <property type="evidence" value="ECO:0007669"/>
    <property type="project" value="InterPro"/>
</dbReference>
<organism evidence="3 4">
    <name type="scientific">Janibacter indicus</name>
    <dbReference type="NCBI Taxonomy" id="857417"/>
    <lineage>
        <taxon>Bacteria</taxon>
        <taxon>Bacillati</taxon>
        <taxon>Actinomycetota</taxon>
        <taxon>Actinomycetes</taxon>
        <taxon>Micrococcales</taxon>
        <taxon>Intrasporangiaceae</taxon>
        <taxon>Janibacter</taxon>
    </lineage>
</organism>
<dbReference type="InterPro" id="IPR056935">
    <property type="entry name" value="Rv0428c-like_C"/>
</dbReference>
<dbReference type="PANTHER" id="PTHR43072">
    <property type="entry name" value="N-ACETYLTRANSFERASE"/>
    <property type="match status" value="1"/>
</dbReference>
<dbReference type="PANTHER" id="PTHR43072:SF60">
    <property type="entry name" value="L-2,4-DIAMINOBUTYRIC ACID ACETYLTRANSFERASE"/>
    <property type="match status" value="1"/>
</dbReference>
<dbReference type="AlphaFoldDB" id="A0A1W1ZAH3"/>
<evidence type="ECO:0000313" key="2">
    <source>
        <dbReference type="EMBL" id="QOK23473.1"/>
    </source>
</evidence>
<dbReference type="CDD" id="cd04301">
    <property type="entry name" value="NAT_SF"/>
    <property type="match status" value="1"/>
</dbReference>
<dbReference type="SUPFAM" id="SSF55729">
    <property type="entry name" value="Acyl-CoA N-acyltransferases (Nat)"/>
    <property type="match status" value="1"/>
</dbReference>
<name>A0A1W1ZAH3_9MICO</name>
<accession>A0A1W1ZAH3</accession>
<dbReference type="Gene3D" id="3.40.630.30">
    <property type="match status" value="1"/>
</dbReference>
<dbReference type="InterPro" id="IPR000182">
    <property type="entry name" value="GNAT_dom"/>
</dbReference>
<evidence type="ECO:0000313" key="3">
    <source>
        <dbReference type="EMBL" id="SMC45404.1"/>
    </source>
</evidence>
<keyword evidence="3" id="KW-0808">Transferase</keyword>
<evidence type="ECO:0000313" key="5">
    <source>
        <dbReference type="Proteomes" id="UP000593998"/>
    </source>
</evidence>
<dbReference type="InterPro" id="IPR016181">
    <property type="entry name" value="Acyl_CoA_acyltransferase"/>
</dbReference>
<dbReference type="Proteomes" id="UP000192634">
    <property type="component" value="Unassembled WGS sequence"/>
</dbReference>
<sequence>MSGLPPGLTVGSRVAVRSRIAPPPPSGPTLTDTVGELVGIDATHLRIATRTGEVTVARDHVVAARVIPPKPSRRGAPHRAVTIEDLHLVMTRGQPGVEEAWLGAPGSGWLLRAGLGWTGRSNSALPVGDPGLPLPEAVDAVEAWYDERGLLPFVMLPRPTGAATTDDPLGALLLERGWVEGNPADVLTGRTADLLADVPTPPGLRLTTADAPDDAWFAGGSPRLLDHLDAARQILALPRHQVFLTAHDDEGSTAGVVRVALSDGWAGVFGLHVSPAHRGRGIGRWLTVEALRIAAAAGASLTYLQVEPDNAPAQHLYRGLGMTTHHDYVHLALR</sequence>
<evidence type="ECO:0000313" key="4">
    <source>
        <dbReference type="Proteomes" id="UP000192634"/>
    </source>
</evidence>
<dbReference type="Pfam" id="PF24553">
    <property type="entry name" value="Rv0428c_C"/>
    <property type="match status" value="1"/>
</dbReference>
<dbReference type="EMBL" id="CP062789">
    <property type="protein sequence ID" value="QOK23473.1"/>
    <property type="molecule type" value="Genomic_DNA"/>
</dbReference>
<evidence type="ECO:0000259" key="1">
    <source>
        <dbReference type="PROSITE" id="PS51186"/>
    </source>
</evidence>
<proteinExistence type="predicted"/>
<dbReference type="OrthoDB" id="9775595at2"/>
<dbReference type="Proteomes" id="UP000593998">
    <property type="component" value="Chromosome"/>
</dbReference>
<dbReference type="Pfam" id="PF24551">
    <property type="entry name" value="SH3_Rv0428c"/>
    <property type="match status" value="1"/>
</dbReference>
<dbReference type="RefSeq" id="WP_125932769.1">
    <property type="nucleotide sequence ID" value="NZ_CP013290.1"/>
</dbReference>
<gene>
    <name evidence="2" type="ORF">IGS73_03435</name>
    <name evidence="3" type="ORF">SAMN06296429_103267</name>
</gene>
<dbReference type="PROSITE" id="PS51186">
    <property type="entry name" value="GNAT"/>
    <property type="match status" value="1"/>
</dbReference>
<dbReference type="EMBL" id="FWXN01000003">
    <property type="protein sequence ID" value="SMC45404.1"/>
    <property type="molecule type" value="Genomic_DNA"/>
</dbReference>